<keyword evidence="3" id="KW-1185">Reference proteome</keyword>
<dbReference type="Proteomes" id="UP000199184">
    <property type="component" value="Unassembled WGS sequence"/>
</dbReference>
<evidence type="ECO:0000313" key="3">
    <source>
        <dbReference type="Proteomes" id="UP000199184"/>
    </source>
</evidence>
<dbReference type="AlphaFoldDB" id="A0A1C3WRE3"/>
<feature type="chain" id="PRO_5008685751" evidence="1">
    <location>
        <begin position="21"/>
        <end position="180"/>
    </location>
</feature>
<feature type="signal peptide" evidence="1">
    <location>
        <begin position="1"/>
        <end position="20"/>
    </location>
</feature>
<evidence type="ECO:0000313" key="2">
    <source>
        <dbReference type="EMBL" id="SCB42304.1"/>
    </source>
</evidence>
<protein>
    <submittedName>
        <fullName evidence="2">Heavy-metal resistance</fullName>
    </submittedName>
</protein>
<dbReference type="Gene3D" id="1.20.120.1490">
    <property type="match status" value="1"/>
</dbReference>
<dbReference type="EMBL" id="FMAI01000009">
    <property type="protein sequence ID" value="SCB42304.1"/>
    <property type="molecule type" value="Genomic_DNA"/>
</dbReference>
<keyword evidence="1" id="KW-0732">Signal</keyword>
<organism evidence="2 3">
    <name type="scientific">Bradyrhizobium shewense</name>
    <dbReference type="NCBI Taxonomy" id="1761772"/>
    <lineage>
        <taxon>Bacteria</taxon>
        <taxon>Pseudomonadati</taxon>
        <taxon>Pseudomonadota</taxon>
        <taxon>Alphaproteobacteria</taxon>
        <taxon>Hyphomicrobiales</taxon>
        <taxon>Nitrobacteraceae</taxon>
        <taxon>Bradyrhizobium</taxon>
    </lineage>
</organism>
<accession>A0A1C3WRE3</accession>
<evidence type="ECO:0000256" key="1">
    <source>
        <dbReference type="SAM" id="SignalP"/>
    </source>
</evidence>
<proteinExistence type="predicted"/>
<dbReference type="RefSeq" id="WP_091959067.1">
    <property type="nucleotide sequence ID" value="NZ_FMAI01000009.1"/>
</dbReference>
<reference evidence="3" key="1">
    <citation type="submission" date="2016-08" db="EMBL/GenBank/DDBJ databases">
        <authorList>
            <person name="Varghese N."/>
            <person name="Submissions Spin"/>
        </authorList>
    </citation>
    <scope>NUCLEOTIDE SEQUENCE [LARGE SCALE GENOMIC DNA]</scope>
    <source>
        <strain evidence="3">ERR11</strain>
    </source>
</reference>
<name>A0A1C3WRE3_9BRAD</name>
<sequence length="180" mass="19862">MRHLLLLAATLVVICNAAGAQSSKPYAGLEQRPIKALSHQQVDDLQSGRGMGLALAAELNGYPGPSHVLELGDRLELTANQRAEIQHLFDSMKQETVPLGNKLVEQERELDNLFSARAVTPESLKATVVAISEIQGRLRESHLKYHLSTAALLNQSQLQRYAELRGYQHPDSSAGHRHHH</sequence>
<gene>
    <name evidence="2" type="ORF">GA0061098_100986</name>
</gene>